<accession>A0A7V0Z3L2</accession>
<evidence type="ECO:0008006" key="2">
    <source>
        <dbReference type="Google" id="ProtNLM"/>
    </source>
</evidence>
<dbReference type="EMBL" id="DSKY01000002">
    <property type="protein sequence ID" value="HDY58011.1"/>
    <property type="molecule type" value="Genomic_DNA"/>
</dbReference>
<proteinExistence type="predicted"/>
<dbReference type="InterPro" id="IPR043519">
    <property type="entry name" value="NT_sf"/>
</dbReference>
<sequence>MNLTGVLFEVIEVYEKCGIEYMIAGSLASNLYGIPSTTFDTDIVIKTDLDGLKKFIDEVKDEFYADVESPKEFIENRRIFNVIHYKTGFKIDIVPIRKRTFSEVEFARRKEIEFMNKKIWFSSPEDTILTKLEWAKMGEAERQFNDALAIVRVQMDKLDWDYLQEWAEKLEVSQLLKKIQEKIKEDNV</sequence>
<protein>
    <recommendedName>
        <fullName evidence="2">Nucleotidyltransferase family protein</fullName>
    </recommendedName>
</protein>
<organism evidence="1">
    <name type="scientific">candidate division WOR-3 bacterium</name>
    <dbReference type="NCBI Taxonomy" id="2052148"/>
    <lineage>
        <taxon>Bacteria</taxon>
        <taxon>Bacteria division WOR-3</taxon>
    </lineage>
</organism>
<gene>
    <name evidence="1" type="ORF">ENP86_00420</name>
</gene>
<dbReference type="SUPFAM" id="SSF81301">
    <property type="entry name" value="Nucleotidyltransferase"/>
    <property type="match status" value="1"/>
</dbReference>
<reference evidence="1" key="1">
    <citation type="journal article" date="2020" name="mSystems">
        <title>Genome- and Community-Level Interaction Insights into Carbon Utilization and Element Cycling Functions of Hydrothermarchaeota in Hydrothermal Sediment.</title>
        <authorList>
            <person name="Zhou Z."/>
            <person name="Liu Y."/>
            <person name="Xu W."/>
            <person name="Pan J."/>
            <person name="Luo Z.H."/>
            <person name="Li M."/>
        </authorList>
    </citation>
    <scope>NUCLEOTIDE SEQUENCE [LARGE SCALE GENOMIC DNA]</scope>
    <source>
        <strain evidence="1">SpSt-258</strain>
    </source>
</reference>
<dbReference type="AlphaFoldDB" id="A0A7V0Z3L2"/>
<dbReference type="Gene3D" id="3.30.460.40">
    <property type="match status" value="1"/>
</dbReference>
<name>A0A7V0Z3L2_UNCW3</name>
<evidence type="ECO:0000313" key="1">
    <source>
        <dbReference type="EMBL" id="HDY58011.1"/>
    </source>
</evidence>
<comment type="caution">
    <text evidence="1">The sequence shown here is derived from an EMBL/GenBank/DDBJ whole genome shotgun (WGS) entry which is preliminary data.</text>
</comment>